<dbReference type="SUPFAM" id="SSF53383">
    <property type="entry name" value="PLP-dependent transferases"/>
    <property type="match status" value="1"/>
</dbReference>
<dbReference type="GO" id="GO:0030170">
    <property type="term" value="F:pyridoxal phosphate binding"/>
    <property type="evidence" value="ECO:0007669"/>
    <property type="project" value="InterPro"/>
</dbReference>
<dbReference type="CDD" id="cd00609">
    <property type="entry name" value="AAT_like"/>
    <property type="match status" value="1"/>
</dbReference>
<dbReference type="GO" id="GO:1901605">
    <property type="term" value="P:alpha-amino acid metabolic process"/>
    <property type="evidence" value="ECO:0007669"/>
    <property type="project" value="TreeGrafter"/>
</dbReference>
<dbReference type="Gene3D" id="3.40.640.10">
    <property type="entry name" value="Type I PLP-dependent aspartate aminotransferase-like (Major domain)"/>
    <property type="match status" value="1"/>
</dbReference>
<gene>
    <name evidence="7" type="ORF">PYCCODRAFT_1431638</name>
</gene>
<dbReference type="EMBL" id="KZ084090">
    <property type="protein sequence ID" value="OSD06627.1"/>
    <property type="molecule type" value="Genomic_DNA"/>
</dbReference>
<keyword evidence="5" id="KW-0663">Pyridoxal phosphate</keyword>
<dbReference type="InterPro" id="IPR004839">
    <property type="entry name" value="Aminotransferase_I/II_large"/>
</dbReference>
<evidence type="ECO:0000259" key="6">
    <source>
        <dbReference type="Pfam" id="PF00155"/>
    </source>
</evidence>
<evidence type="ECO:0000256" key="2">
    <source>
        <dbReference type="ARBA" id="ARBA00007441"/>
    </source>
</evidence>
<dbReference type="GO" id="GO:0008483">
    <property type="term" value="F:transaminase activity"/>
    <property type="evidence" value="ECO:0007669"/>
    <property type="project" value="UniProtKB-KW"/>
</dbReference>
<dbReference type="OrthoDB" id="691673at2759"/>
<keyword evidence="4 7" id="KW-0808">Transferase</keyword>
<name>A0A1Y2IZX8_TRAC3</name>
<keyword evidence="3" id="KW-0032">Aminotransferase</keyword>
<protein>
    <submittedName>
        <fullName evidence="7">PLP-dependent transferase</fullName>
    </submittedName>
</protein>
<dbReference type="InterPro" id="IPR050859">
    <property type="entry name" value="Class-I_PLP-dep_aminotransf"/>
</dbReference>
<proteinExistence type="inferred from homology"/>
<evidence type="ECO:0000313" key="8">
    <source>
        <dbReference type="Proteomes" id="UP000193067"/>
    </source>
</evidence>
<dbReference type="PANTHER" id="PTHR42790">
    <property type="entry name" value="AMINOTRANSFERASE"/>
    <property type="match status" value="1"/>
</dbReference>
<dbReference type="PANTHER" id="PTHR42790:SF19">
    <property type="entry name" value="KYNURENINE_ALPHA-AMINOADIPATE AMINOTRANSFERASE, MITOCHONDRIAL"/>
    <property type="match status" value="1"/>
</dbReference>
<feature type="domain" description="Aminotransferase class I/classII large" evidence="6">
    <location>
        <begin position="124"/>
        <end position="436"/>
    </location>
</feature>
<evidence type="ECO:0000256" key="3">
    <source>
        <dbReference type="ARBA" id="ARBA00022576"/>
    </source>
</evidence>
<evidence type="ECO:0000256" key="4">
    <source>
        <dbReference type="ARBA" id="ARBA00022679"/>
    </source>
</evidence>
<dbReference type="Pfam" id="PF00155">
    <property type="entry name" value="Aminotran_1_2"/>
    <property type="match status" value="1"/>
</dbReference>
<evidence type="ECO:0000256" key="1">
    <source>
        <dbReference type="ARBA" id="ARBA00001933"/>
    </source>
</evidence>
<dbReference type="InterPro" id="IPR015424">
    <property type="entry name" value="PyrdxlP-dep_Trfase"/>
</dbReference>
<dbReference type="STRING" id="1353009.A0A1Y2IZX8"/>
<keyword evidence="8" id="KW-1185">Reference proteome</keyword>
<dbReference type="InterPro" id="IPR015421">
    <property type="entry name" value="PyrdxlP-dep_Trfase_major"/>
</dbReference>
<evidence type="ECO:0000313" key="7">
    <source>
        <dbReference type="EMBL" id="OSD06627.1"/>
    </source>
</evidence>
<dbReference type="Proteomes" id="UP000193067">
    <property type="component" value="Unassembled WGS sequence"/>
</dbReference>
<accession>A0A1Y2IZX8</accession>
<reference evidence="7 8" key="1">
    <citation type="journal article" date="2015" name="Biotechnol. Biofuels">
        <title>Enhanced degradation of softwood versus hardwood by the white-rot fungus Pycnoporus coccineus.</title>
        <authorList>
            <person name="Couturier M."/>
            <person name="Navarro D."/>
            <person name="Chevret D."/>
            <person name="Henrissat B."/>
            <person name="Piumi F."/>
            <person name="Ruiz-Duenas F.J."/>
            <person name="Martinez A.T."/>
            <person name="Grigoriev I.V."/>
            <person name="Riley R."/>
            <person name="Lipzen A."/>
            <person name="Berrin J.G."/>
            <person name="Master E.R."/>
            <person name="Rosso M.N."/>
        </authorList>
    </citation>
    <scope>NUCLEOTIDE SEQUENCE [LARGE SCALE GENOMIC DNA]</scope>
    <source>
        <strain evidence="7 8">BRFM310</strain>
    </source>
</reference>
<comment type="cofactor">
    <cofactor evidence="1">
        <name>pyridoxal 5'-phosphate</name>
        <dbReference type="ChEBI" id="CHEBI:597326"/>
    </cofactor>
</comment>
<comment type="similarity">
    <text evidence="2">Belongs to the class-I pyridoxal-phosphate-dependent aminotransferase family.</text>
</comment>
<sequence>MAQLSVDTPLASRILPKEFYEPFMSRSSKRRIEDPIRILLPLEDRPGVISLLAGKPNSETFPITSMQFNLRDPVTGIEKPISLTQQELAQGLQYSASAGIPGLLEWLVGLQEYSHGRKRGEGWGLCFGTGSSDLIYKVVNALLDPGDVALIEAPVYAGVVPIFHSTECEMIEVGGDAQGTDTRGLRELLENWPEGKPKPKLLYTVPYGCNPSGVTSTLERRLEILELSRQHNFLILEDDPYYYLYFGDAPRPPSYFTLERDQPEVGRVIRFDSLSKVLSSGMRIGFLSAPHVINDAVVLHTMTSNLQPPTLTQVLALRLLKEWGYDGLRAHVDRVAQFYHAKRDVFEGLMKKYLDGLAEWNTPEAGMFFWFKLKLNGEDAEGEGDSEAVIRTKALENGVLALPGTVFHPGGRKTAYVRASFSLLPADQVEEALRRLRQVILDARTEAKGAKAA</sequence>
<organism evidence="7 8">
    <name type="scientific">Trametes coccinea (strain BRFM310)</name>
    <name type="common">Pycnoporus coccineus</name>
    <dbReference type="NCBI Taxonomy" id="1353009"/>
    <lineage>
        <taxon>Eukaryota</taxon>
        <taxon>Fungi</taxon>
        <taxon>Dikarya</taxon>
        <taxon>Basidiomycota</taxon>
        <taxon>Agaricomycotina</taxon>
        <taxon>Agaricomycetes</taxon>
        <taxon>Polyporales</taxon>
        <taxon>Polyporaceae</taxon>
        <taxon>Trametes</taxon>
    </lineage>
</organism>
<dbReference type="AlphaFoldDB" id="A0A1Y2IZX8"/>
<evidence type="ECO:0000256" key="5">
    <source>
        <dbReference type="ARBA" id="ARBA00022898"/>
    </source>
</evidence>